<feature type="transmembrane region" description="Helical" evidence="1">
    <location>
        <begin position="174"/>
        <end position="195"/>
    </location>
</feature>
<keyword evidence="3" id="KW-1185">Reference proteome</keyword>
<accession>A0A117IVZ5</accession>
<comment type="caution">
    <text evidence="2">The sequence shown here is derived from an EMBL/GenBank/DDBJ whole genome shotgun (WGS) entry which is preliminary data.</text>
</comment>
<feature type="transmembrane region" description="Helical" evidence="1">
    <location>
        <begin position="138"/>
        <end position="162"/>
    </location>
</feature>
<dbReference type="EMBL" id="LNSV01000043">
    <property type="protein sequence ID" value="KUH37582.1"/>
    <property type="molecule type" value="Genomic_DNA"/>
</dbReference>
<evidence type="ECO:0000313" key="2">
    <source>
        <dbReference type="EMBL" id="KUH37582.1"/>
    </source>
</evidence>
<evidence type="ECO:0000313" key="3">
    <source>
        <dbReference type="Proteomes" id="UP000054011"/>
    </source>
</evidence>
<gene>
    <name evidence="2" type="ORF">ATE80_17400</name>
</gene>
<feature type="transmembrane region" description="Helical" evidence="1">
    <location>
        <begin position="47"/>
        <end position="71"/>
    </location>
</feature>
<organism evidence="2 3">
    <name type="scientific">Streptomyces kanasensis</name>
    <dbReference type="NCBI Taxonomy" id="936756"/>
    <lineage>
        <taxon>Bacteria</taxon>
        <taxon>Bacillati</taxon>
        <taxon>Actinomycetota</taxon>
        <taxon>Actinomycetes</taxon>
        <taxon>Kitasatosporales</taxon>
        <taxon>Streptomycetaceae</taxon>
        <taxon>Streptomyces</taxon>
    </lineage>
</organism>
<feature type="transmembrane region" description="Helical" evidence="1">
    <location>
        <begin position="83"/>
        <end position="105"/>
    </location>
</feature>
<dbReference type="Proteomes" id="UP000054011">
    <property type="component" value="Unassembled WGS sequence"/>
</dbReference>
<keyword evidence="1" id="KW-1133">Transmembrane helix</keyword>
<dbReference type="STRING" id="936756.ATE80_17400"/>
<evidence type="ECO:0000256" key="1">
    <source>
        <dbReference type="SAM" id="Phobius"/>
    </source>
</evidence>
<name>A0A117IVZ5_9ACTN</name>
<keyword evidence="1" id="KW-0812">Transmembrane</keyword>
<dbReference type="RefSeq" id="WP_058943132.1">
    <property type="nucleotide sequence ID" value="NZ_LNSV01000043.1"/>
</dbReference>
<protein>
    <submittedName>
        <fullName evidence="2">Uncharacterized protein</fullName>
    </submittedName>
</protein>
<sequence>MSSRRDPLPPPPPPPHLRSWPDRAALLADRDRALTVLGRASLGGGRLALFLVWLLVLEVGWSLVGAAWIGFDEALDPLGAAPAFLFAGAGLAALVPAGFFQVGGVRRDVAAHRLLVRWAALDRAPERDARHRAAGRSLAWLLVSFALGAAGLALCVGVPAAARPGTTTYAEVGFAVGAGLLLWVHGLVGGARAVAHFRTAVRLLSPVRSVPRAARPASSARPPHV</sequence>
<keyword evidence="1" id="KW-0472">Membrane</keyword>
<reference evidence="2 3" key="1">
    <citation type="submission" date="2015-11" db="EMBL/GenBank/DDBJ databases">
        <title>Genome-wide analysis reveals the secondary metabolome in Streptomyces kanasensis ZX01.</title>
        <authorList>
            <person name="Zhang G."/>
            <person name="Han L."/>
            <person name="Feng J."/>
            <person name="Zhang X."/>
        </authorList>
    </citation>
    <scope>NUCLEOTIDE SEQUENCE [LARGE SCALE GENOMIC DNA]</scope>
    <source>
        <strain evidence="2 3">ZX01</strain>
    </source>
</reference>
<dbReference type="AlphaFoldDB" id="A0A117IVZ5"/>
<proteinExistence type="predicted"/>